<dbReference type="PANTHER" id="PTHR12172">
    <property type="entry name" value="CELL CYCLE CHECKPOINT PROTEIN RAD17"/>
    <property type="match status" value="1"/>
</dbReference>
<feature type="region of interest" description="Disordered" evidence="8">
    <location>
        <begin position="582"/>
        <end position="619"/>
    </location>
</feature>
<feature type="region of interest" description="Disordered" evidence="8">
    <location>
        <begin position="497"/>
        <end position="525"/>
    </location>
</feature>
<feature type="region of interest" description="Disordered" evidence="8">
    <location>
        <begin position="739"/>
        <end position="760"/>
    </location>
</feature>
<evidence type="ECO:0000256" key="2">
    <source>
        <dbReference type="ARBA" id="ARBA00006168"/>
    </source>
</evidence>
<feature type="region of interest" description="Disordered" evidence="8">
    <location>
        <begin position="1"/>
        <end position="86"/>
    </location>
</feature>
<dbReference type="GO" id="GO:0003682">
    <property type="term" value="F:chromatin binding"/>
    <property type="evidence" value="ECO:0007669"/>
    <property type="project" value="TreeGrafter"/>
</dbReference>
<sequence>MAPKSSKVSRQNTLKLVAIDGPRPAAKKLRRLNPLTNGAPTFDLSPSPSSSTHSPPPSQPLPPSQPSSNKSRSKLESNGGFKVPSIPAGLSGKGIAKVQEPVADDRMWVDVYEPETEEDLAVHKRKVNDVRQWLLEAFQPSKLQKYRRLLVLTGPAGSGKTTTLRVLSRELGFEILEWRNPLSVAAAPSGRRARFDNHNPYDSDPDDSPYDDDPYESTMDKFEAFLTRAGSYRSIFSSSLPSSSSLSPSPAAPGSSSSRTQTSSQQQPQKQQQQKQQLILLEDLPNILHPSVRDRFHATLKDYLAIPSYSSSSSAQASEKEMGRAPAPIVIIISDTGLRGEGSEEKFLDGVAGGPGSGGGGGRGGGREEVLDYRSVVGEVGMGAGAGGVTRIEFNPIAPTYLTSALKSLLVRLASSYSTTSSSSSSQPSSQLSTSSSRRSTANISQPSMASSNASSFIHLPPTSPHAKRLIDTVVSGAGGDVRSAVMSLQFGMRRVGGGVGGIESGGTEREDGKKATKAKKGSTNGSMNMMDAAALATLTRKENAMALFHLMGRVLYNKRKNDPPSSHATARDKAAEKALDATLRDPPELPGWLRGDGGGSSSGYGGSGVGGGARGEERRTSRVDVDLLYASTPIDASLYNLYIHQNYSQFCEEIEQCERLVDGLSWVDASGGENWYQSNPYTFHISTLSTLHALPSPVPRKNQKMHKPEFFENLRQTRTADEDGVESVRGWLVMRSGTGSASGARWNSGTGGEGEGGDSTIQPASLWSRHSIVLELPGVLKALSNRPSHPHRLPPTNHALFSSLPWSRHASSSMAVTLEEGDDEAGGAMDEMEREMPESGTAVEVDDDGDGGAAEVQNGWLEDDEIEDW</sequence>
<dbReference type="EMBL" id="JH687402">
    <property type="protein sequence ID" value="EIM79637.1"/>
    <property type="molecule type" value="Genomic_DNA"/>
</dbReference>
<dbReference type="OMA" id="GANERPW"/>
<dbReference type="OrthoDB" id="10265971at2759"/>
<keyword evidence="5" id="KW-0067">ATP-binding</keyword>
<evidence type="ECO:0000256" key="4">
    <source>
        <dbReference type="ARBA" id="ARBA00022763"/>
    </source>
</evidence>
<keyword evidence="6" id="KW-0539">Nucleus</keyword>
<dbReference type="Gene3D" id="3.40.50.300">
    <property type="entry name" value="P-loop containing nucleotide triphosphate hydrolases"/>
    <property type="match status" value="1"/>
</dbReference>
<evidence type="ECO:0000313" key="10">
    <source>
        <dbReference type="Proteomes" id="UP000053927"/>
    </source>
</evidence>
<dbReference type="InterPro" id="IPR027417">
    <property type="entry name" value="P-loop_NTPase"/>
</dbReference>
<feature type="region of interest" description="Disordered" evidence="8">
    <location>
        <begin position="188"/>
        <end position="217"/>
    </location>
</feature>
<reference evidence="10" key="1">
    <citation type="journal article" date="2012" name="Science">
        <title>The Paleozoic origin of enzymatic lignin decomposition reconstructed from 31 fungal genomes.</title>
        <authorList>
            <person name="Floudas D."/>
            <person name="Binder M."/>
            <person name="Riley R."/>
            <person name="Barry K."/>
            <person name="Blanchette R.A."/>
            <person name="Henrissat B."/>
            <person name="Martinez A.T."/>
            <person name="Otillar R."/>
            <person name="Spatafora J.W."/>
            <person name="Yadav J.S."/>
            <person name="Aerts A."/>
            <person name="Benoit I."/>
            <person name="Boyd A."/>
            <person name="Carlson A."/>
            <person name="Copeland A."/>
            <person name="Coutinho P.M."/>
            <person name="de Vries R.P."/>
            <person name="Ferreira P."/>
            <person name="Findley K."/>
            <person name="Foster B."/>
            <person name="Gaskell J."/>
            <person name="Glotzer D."/>
            <person name="Gorecki P."/>
            <person name="Heitman J."/>
            <person name="Hesse C."/>
            <person name="Hori C."/>
            <person name="Igarashi K."/>
            <person name="Jurgens J.A."/>
            <person name="Kallen N."/>
            <person name="Kersten P."/>
            <person name="Kohler A."/>
            <person name="Kuees U."/>
            <person name="Kumar T.K.A."/>
            <person name="Kuo A."/>
            <person name="LaButti K."/>
            <person name="Larrondo L.F."/>
            <person name="Lindquist E."/>
            <person name="Ling A."/>
            <person name="Lombard V."/>
            <person name="Lucas S."/>
            <person name="Lundell T."/>
            <person name="Martin R."/>
            <person name="McLaughlin D.J."/>
            <person name="Morgenstern I."/>
            <person name="Morin E."/>
            <person name="Murat C."/>
            <person name="Nagy L.G."/>
            <person name="Nolan M."/>
            <person name="Ohm R.A."/>
            <person name="Patyshakuliyeva A."/>
            <person name="Rokas A."/>
            <person name="Ruiz-Duenas F.J."/>
            <person name="Sabat G."/>
            <person name="Salamov A."/>
            <person name="Samejima M."/>
            <person name="Schmutz J."/>
            <person name="Slot J.C."/>
            <person name="St John F."/>
            <person name="Stenlid J."/>
            <person name="Sun H."/>
            <person name="Sun S."/>
            <person name="Syed K."/>
            <person name="Tsang A."/>
            <person name="Wiebenga A."/>
            <person name="Young D."/>
            <person name="Pisabarro A."/>
            <person name="Eastwood D.C."/>
            <person name="Martin F."/>
            <person name="Cullen D."/>
            <person name="Grigoriev I.V."/>
            <person name="Hibbett D.S."/>
        </authorList>
    </citation>
    <scope>NUCLEOTIDE SEQUENCE [LARGE SCALE GENOMIC DNA]</scope>
    <source>
        <strain evidence="10">FP-91666</strain>
    </source>
</reference>
<dbReference type="GO" id="GO:0033314">
    <property type="term" value="P:mitotic DNA replication checkpoint signaling"/>
    <property type="evidence" value="ECO:0007669"/>
    <property type="project" value="TreeGrafter"/>
</dbReference>
<evidence type="ECO:0000313" key="9">
    <source>
        <dbReference type="EMBL" id="EIM79637.1"/>
    </source>
</evidence>
<feature type="region of interest" description="Disordered" evidence="8">
    <location>
        <begin position="240"/>
        <end position="276"/>
    </location>
</feature>
<dbReference type="KEGG" id="shs:STEHIDRAFT_126330"/>
<dbReference type="SUPFAM" id="SSF52540">
    <property type="entry name" value="P-loop containing nucleoside triphosphate hydrolases"/>
    <property type="match status" value="1"/>
</dbReference>
<dbReference type="GO" id="GO:0006281">
    <property type="term" value="P:DNA repair"/>
    <property type="evidence" value="ECO:0007669"/>
    <property type="project" value="InterPro"/>
</dbReference>
<feature type="compositionally biased region" description="Acidic residues" evidence="8">
    <location>
        <begin position="203"/>
        <end position="215"/>
    </location>
</feature>
<name>R7RZ94_STEHR</name>
<dbReference type="InterPro" id="IPR004582">
    <property type="entry name" value="Checkpoint_prot_Rad17_Rad24"/>
</dbReference>
<feature type="compositionally biased region" description="Gly residues" evidence="8">
    <location>
        <begin position="595"/>
        <end position="614"/>
    </location>
</feature>
<accession>R7RZ94</accession>
<dbReference type="RefSeq" id="XP_007311213.1">
    <property type="nucleotide sequence ID" value="XM_007311151.1"/>
</dbReference>
<comment type="subcellular location">
    <subcellularLocation>
        <location evidence="1">Nucleus</location>
    </subcellularLocation>
</comment>
<organism evidence="9 10">
    <name type="scientific">Stereum hirsutum (strain FP-91666)</name>
    <name type="common">White-rot fungus</name>
    <dbReference type="NCBI Taxonomy" id="721885"/>
    <lineage>
        <taxon>Eukaryota</taxon>
        <taxon>Fungi</taxon>
        <taxon>Dikarya</taxon>
        <taxon>Basidiomycota</taxon>
        <taxon>Agaricomycotina</taxon>
        <taxon>Agaricomycetes</taxon>
        <taxon>Russulales</taxon>
        <taxon>Stereaceae</taxon>
        <taxon>Stereum</taxon>
    </lineage>
</organism>
<evidence type="ECO:0008006" key="11">
    <source>
        <dbReference type="Google" id="ProtNLM"/>
    </source>
</evidence>
<feature type="region of interest" description="Disordered" evidence="8">
    <location>
        <begin position="820"/>
        <end position="870"/>
    </location>
</feature>
<feature type="compositionally biased region" description="Low complexity" evidence="8">
    <location>
        <begin position="44"/>
        <end position="53"/>
    </location>
</feature>
<evidence type="ECO:0000256" key="8">
    <source>
        <dbReference type="SAM" id="MobiDB-lite"/>
    </source>
</evidence>
<evidence type="ECO:0000256" key="1">
    <source>
        <dbReference type="ARBA" id="ARBA00004123"/>
    </source>
</evidence>
<keyword evidence="7" id="KW-0131">Cell cycle</keyword>
<evidence type="ECO:0000256" key="6">
    <source>
        <dbReference type="ARBA" id="ARBA00023242"/>
    </source>
</evidence>
<protein>
    <recommendedName>
        <fullName evidence="11">Rad17-domain-containing protein</fullName>
    </recommendedName>
</protein>
<dbReference type="AlphaFoldDB" id="R7RZ94"/>
<feature type="compositionally biased region" description="Low complexity" evidence="8">
    <location>
        <begin position="418"/>
        <end position="456"/>
    </location>
</feature>
<dbReference type="Proteomes" id="UP000053927">
    <property type="component" value="Unassembled WGS sequence"/>
</dbReference>
<feature type="compositionally biased region" description="Polar residues" evidence="8">
    <location>
        <begin position="739"/>
        <end position="749"/>
    </location>
</feature>
<gene>
    <name evidence="9" type="ORF">STEHIDRAFT_126330</name>
</gene>
<keyword evidence="10" id="KW-1185">Reference proteome</keyword>
<feature type="compositionally biased region" description="Polar residues" evidence="8">
    <location>
        <begin position="1"/>
        <end position="14"/>
    </location>
</feature>
<evidence type="ECO:0000256" key="5">
    <source>
        <dbReference type="ARBA" id="ARBA00022840"/>
    </source>
</evidence>
<dbReference type="GO" id="GO:0000077">
    <property type="term" value="P:DNA damage checkpoint signaling"/>
    <property type="evidence" value="ECO:0007669"/>
    <property type="project" value="TreeGrafter"/>
</dbReference>
<keyword evidence="3" id="KW-0547">Nucleotide-binding</keyword>
<proteinExistence type="inferred from homology"/>
<dbReference type="PANTHER" id="PTHR12172:SF0">
    <property type="entry name" value="CELL CYCLE CHECKPOINT PROTEIN RAD17"/>
    <property type="match status" value="1"/>
</dbReference>
<evidence type="ECO:0000256" key="7">
    <source>
        <dbReference type="ARBA" id="ARBA00023306"/>
    </source>
</evidence>
<evidence type="ECO:0000256" key="3">
    <source>
        <dbReference type="ARBA" id="ARBA00022741"/>
    </source>
</evidence>
<dbReference type="GO" id="GO:0005634">
    <property type="term" value="C:nucleus"/>
    <property type="evidence" value="ECO:0007669"/>
    <property type="project" value="UniProtKB-SubCell"/>
</dbReference>
<feature type="compositionally biased region" description="Pro residues" evidence="8">
    <location>
        <begin position="54"/>
        <end position="65"/>
    </location>
</feature>
<dbReference type="GO" id="GO:0003689">
    <property type="term" value="F:DNA clamp loader activity"/>
    <property type="evidence" value="ECO:0007669"/>
    <property type="project" value="TreeGrafter"/>
</dbReference>
<dbReference type="Pfam" id="PF03215">
    <property type="entry name" value="Rad17"/>
    <property type="match status" value="1"/>
</dbReference>
<feature type="region of interest" description="Disordered" evidence="8">
    <location>
        <begin position="347"/>
        <end position="367"/>
    </location>
</feature>
<dbReference type="eggNOG" id="KOG1970">
    <property type="taxonomic scope" value="Eukaryota"/>
</dbReference>
<dbReference type="GO" id="GO:0005524">
    <property type="term" value="F:ATP binding"/>
    <property type="evidence" value="ECO:0007669"/>
    <property type="project" value="UniProtKB-KW"/>
</dbReference>
<feature type="region of interest" description="Disordered" evidence="8">
    <location>
        <begin position="418"/>
        <end position="461"/>
    </location>
</feature>
<comment type="similarity">
    <text evidence="2">Belongs to the rad17/RAD24 family.</text>
</comment>
<keyword evidence="4" id="KW-0227">DNA damage</keyword>
<feature type="compositionally biased region" description="Acidic residues" evidence="8">
    <location>
        <begin position="820"/>
        <end position="834"/>
    </location>
</feature>
<dbReference type="GeneID" id="18797742"/>
<feature type="compositionally biased region" description="Gly residues" evidence="8">
    <location>
        <begin position="351"/>
        <end position="364"/>
    </location>
</feature>